<name>A0A0F8WAX5_9ZZZZ</name>
<feature type="domain" description="Chorismate-utilising enzyme C-terminal" evidence="9">
    <location>
        <begin position="223"/>
        <end position="321"/>
    </location>
</feature>
<evidence type="ECO:0000256" key="4">
    <source>
        <dbReference type="ARBA" id="ARBA00022723"/>
    </source>
</evidence>
<dbReference type="PANTHER" id="PTHR11236">
    <property type="entry name" value="AMINOBENZOATE/ANTHRANILATE SYNTHASE"/>
    <property type="match status" value="1"/>
</dbReference>
<evidence type="ECO:0000256" key="5">
    <source>
        <dbReference type="ARBA" id="ARBA00022842"/>
    </source>
</evidence>
<gene>
    <name evidence="11" type="ORF">LCGC14_3091420</name>
</gene>
<comment type="subunit">
    <text evidence="2">Heterotetramer consisting of two non-identical subunits: a beta subunit (TrpG) and a large alpha subunit (TrpE).</text>
</comment>
<evidence type="ECO:0000256" key="7">
    <source>
        <dbReference type="ARBA" id="ARBA00025634"/>
    </source>
</evidence>
<dbReference type="GO" id="GO:0000162">
    <property type="term" value="P:L-tryptophan biosynthetic process"/>
    <property type="evidence" value="ECO:0007669"/>
    <property type="project" value="TreeGrafter"/>
</dbReference>
<dbReference type="AlphaFoldDB" id="A0A0F8WAX5"/>
<evidence type="ECO:0000259" key="9">
    <source>
        <dbReference type="Pfam" id="PF00425"/>
    </source>
</evidence>
<evidence type="ECO:0000256" key="8">
    <source>
        <dbReference type="ARBA" id="ARBA00047683"/>
    </source>
</evidence>
<evidence type="ECO:0000256" key="2">
    <source>
        <dbReference type="ARBA" id="ARBA00011575"/>
    </source>
</evidence>
<comment type="caution">
    <text evidence="11">The sequence shown here is derived from an EMBL/GenBank/DDBJ whole genome shotgun (WGS) entry which is preliminary data.</text>
</comment>
<dbReference type="Pfam" id="PF00425">
    <property type="entry name" value="Chorismate_bind"/>
    <property type="match status" value="1"/>
</dbReference>
<comment type="catalytic activity">
    <reaction evidence="8">
        <text>chorismate + L-glutamine = anthranilate + pyruvate + L-glutamate + H(+)</text>
        <dbReference type="Rhea" id="RHEA:21732"/>
        <dbReference type="ChEBI" id="CHEBI:15361"/>
        <dbReference type="ChEBI" id="CHEBI:15378"/>
        <dbReference type="ChEBI" id="CHEBI:16567"/>
        <dbReference type="ChEBI" id="CHEBI:29748"/>
        <dbReference type="ChEBI" id="CHEBI:29985"/>
        <dbReference type="ChEBI" id="CHEBI:58359"/>
        <dbReference type="EC" id="4.1.3.27"/>
    </reaction>
</comment>
<dbReference type="GO" id="GO:0046872">
    <property type="term" value="F:metal ion binding"/>
    <property type="evidence" value="ECO:0007669"/>
    <property type="project" value="UniProtKB-KW"/>
</dbReference>
<dbReference type="InterPro" id="IPR015890">
    <property type="entry name" value="Chorismate_C"/>
</dbReference>
<dbReference type="Gene3D" id="3.60.120.10">
    <property type="entry name" value="Anthranilate synthase"/>
    <property type="match status" value="1"/>
</dbReference>
<dbReference type="EMBL" id="LAZR01066337">
    <property type="protein sequence ID" value="KKK53773.1"/>
    <property type="molecule type" value="Genomic_DNA"/>
</dbReference>
<keyword evidence="4" id="KW-0479">Metal-binding</keyword>
<dbReference type="InterPro" id="IPR006805">
    <property type="entry name" value="Anth_synth_I_N"/>
</dbReference>
<reference evidence="11" key="1">
    <citation type="journal article" date="2015" name="Nature">
        <title>Complex archaea that bridge the gap between prokaryotes and eukaryotes.</title>
        <authorList>
            <person name="Spang A."/>
            <person name="Saw J.H."/>
            <person name="Jorgensen S.L."/>
            <person name="Zaremba-Niedzwiedzka K."/>
            <person name="Martijn J."/>
            <person name="Lind A.E."/>
            <person name="van Eijk R."/>
            <person name="Schleper C."/>
            <person name="Guy L."/>
            <person name="Ettema T.J."/>
        </authorList>
    </citation>
    <scope>NUCLEOTIDE SEQUENCE</scope>
</reference>
<dbReference type="InterPro" id="IPR005801">
    <property type="entry name" value="ADC_synthase"/>
</dbReference>
<dbReference type="SUPFAM" id="SSF56322">
    <property type="entry name" value="ADC synthase"/>
    <property type="match status" value="1"/>
</dbReference>
<accession>A0A0F8WAX5</accession>
<proteinExistence type="predicted"/>
<organism evidence="11">
    <name type="scientific">marine sediment metagenome</name>
    <dbReference type="NCBI Taxonomy" id="412755"/>
    <lineage>
        <taxon>unclassified sequences</taxon>
        <taxon>metagenomes</taxon>
        <taxon>ecological metagenomes</taxon>
    </lineage>
</organism>
<keyword evidence="6" id="KW-0456">Lyase</keyword>
<sequence length="322" mass="36897">MYTPEFDQFKKLANRGNLIPVYREFLADTETPVSAYLKLKDNSYSYLLESADGGKRWGRYSFIGHKPYIKAVSQDRNMEIWEEDKSEILEGVINPLEVLRELSAKFKPVTIEEFPPFQGGLVGYFNYDLVRKWERLPGTLPQDRDLPEAIFIACRHLIIFDHFTHMIRVAAFAYLRKEEDLKSIFDRACQEVMETIEELRGPLPSFSKDDSFSLSGLKSNFVKEDFKKAVQKAKDYIVAGDVIQVVLSQRFSGIVSGEHFALYRNLRSVNPSPYMFYLNFGDVKLIGASPEILVRTTDGKIELRPIAGTRPRGATPKEDEAL</sequence>
<dbReference type="Pfam" id="PF04715">
    <property type="entry name" value="Anth_synt_I_N"/>
    <property type="match status" value="1"/>
</dbReference>
<keyword evidence="5" id="KW-0460">Magnesium</keyword>
<feature type="domain" description="Anthranilate synthase component I N-terminal" evidence="10">
    <location>
        <begin position="28"/>
        <end position="165"/>
    </location>
</feature>
<evidence type="ECO:0000313" key="11">
    <source>
        <dbReference type="EMBL" id="KKK53773.1"/>
    </source>
</evidence>
<protein>
    <recommendedName>
        <fullName evidence="3">Anthranilate synthase component 1</fullName>
    </recommendedName>
</protein>
<evidence type="ECO:0000256" key="6">
    <source>
        <dbReference type="ARBA" id="ARBA00023239"/>
    </source>
</evidence>
<feature type="non-terminal residue" evidence="11">
    <location>
        <position position="322"/>
    </location>
</feature>
<dbReference type="InterPro" id="IPR019999">
    <property type="entry name" value="Anth_synth_I-like"/>
</dbReference>
<evidence type="ECO:0000256" key="1">
    <source>
        <dbReference type="ARBA" id="ARBA00001946"/>
    </source>
</evidence>
<dbReference type="PANTHER" id="PTHR11236:SF48">
    <property type="entry name" value="ISOCHORISMATE SYNTHASE MENF"/>
    <property type="match status" value="1"/>
</dbReference>
<comment type="cofactor">
    <cofactor evidence="1">
        <name>Mg(2+)</name>
        <dbReference type="ChEBI" id="CHEBI:18420"/>
    </cofactor>
</comment>
<evidence type="ECO:0000256" key="3">
    <source>
        <dbReference type="ARBA" id="ARBA00020653"/>
    </source>
</evidence>
<evidence type="ECO:0000259" key="10">
    <source>
        <dbReference type="Pfam" id="PF04715"/>
    </source>
</evidence>
<comment type="function">
    <text evidence="7">Part of a heterotetrameric complex that catalyzes the two-step biosynthesis of anthranilate, an intermediate in the biosynthesis of L-tryptophan. In the first step, the glutamine-binding beta subunit (TrpG) of anthranilate synthase (AS) provides the glutamine amidotransferase activity which generates ammonia as a substrate that, along with chorismate, is used in the second step, catalyzed by the large alpha subunit of AS (TrpE) to produce anthranilate. In the absence of TrpG, TrpE can synthesize anthranilate directly from chorismate and high concentrations of ammonia.</text>
</comment>
<dbReference type="GO" id="GO:0004049">
    <property type="term" value="F:anthranilate synthase activity"/>
    <property type="evidence" value="ECO:0007669"/>
    <property type="project" value="UniProtKB-EC"/>
</dbReference>